<proteinExistence type="predicted"/>
<gene>
    <name evidence="1" type="ORF">JOF53_007915</name>
</gene>
<reference evidence="1 2" key="1">
    <citation type="submission" date="2021-03" db="EMBL/GenBank/DDBJ databases">
        <title>Sequencing the genomes of 1000 actinobacteria strains.</title>
        <authorList>
            <person name="Klenk H.-P."/>
        </authorList>
    </citation>
    <scope>NUCLEOTIDE SEQUENCE [LARGE SCALE GENOMIC DNA]</scope>
    <source>
        <strain evidence="1 2">DSM 44580</strain>
    </source>
</reference>
<evidence type="ECO:0000313" key="2">
    <source>
        <dbReference type="Proteomes" id="UP001519363"/>
    </source>
</evidence>
<sequence length="71" mass="7900">MRPGGGSRSARSLSGVIRRRQVRAVSSFRPETGIRPLTSADARRFSPLVALVGNPAAVREFVYRVRENAFW</sequence>
<evidence type="ECO:0000313" key="1">
    <source>
        <dbReference type="EMBL" id="MBP2479043.1"/>
    </source>
</evidence>
<dbReference type="EMBL" id="JAGIOO010000001">
    <property type="protein sequence ID" value="MBP2479043.1"/>
    <property type="molecule type" value="Genomic_DNA"/>
</dbReference>
<keyword evidence="2" id="KW-1185">Reference proteome</keyword>
<comment type="caution">
    <text evidence="1">The sequence shown here is derived from an EMBL/GenBank/DDBJ whole genome shotgun (WGS) entry which is preliminary data.</text>
</comment>
<accession>A0ABS5AR58</accession>
<protein>
    <submittedName>
        <fullName evidence="1">Uncharacterized protein</fullName>
    </submittedName>
</protein>
<dbReference type="Proteomes" id="UP001519363">
    <property type="component" value="Unassembled WGS sequence"/>
</dbReference>
<name>A0ABS5AR58_9PSEU</name>
<organism evidence="1 2">
    <name type="scientific">Crossiella equi</name>
    <dbReference type="NCBI Taxonomy" id="130796"/>
    <lineage>
        <taxon>Bacteria</taxon>
        <taxon>Bacillati</taxon>
        <taxon>Actinomycetota</taxon>
        <taxon>Actinomycetes</taxon>
        <taxon>Pseudonocardiales</taxon>
        <taxon>Pseudonocardiaceae</taxon>
        <taxon>Crossiella</taxon>
    </lineage>
</organism>